<dbReference type="Proteomes" id="UP001164929">
    <property type="component" value="Chromosome 18"/>
</dbReference>
<gene>
    <name evidence="1" type="ORF">NC653_039559</name>
</gene>
<reference evidence="1 2" key="1">
    <citation type="journal article" date="2023" name="Mol. Ecol. Resour.">
        <title>Chromosome-level genome assembly of a triploid poplar Populus alba 'Berolinensis'.</title>
        <authorList>
            <person name="Chen S."/>
            <person name="Yu Y."/>
            <person name="Wang X."/>
            <person name="Wang S."/>
            <person name="Zhang T."/>
            <person name="Zhou Y."/>
            <person name="He R."/>
            <person name="Meng N."/>
            <person name="Wang Y."/>
            <person name="Liu W."/>
            <person name="Liu Z."/>
            <person name="Liu J."/>
            <person name="Guo Q."/>
            <person name="Huang H."/>
            <person name="Sederoff R.R."/>
            <person name="Wang G."/>
            <person name="Qu G."/>
            <person name="Chen S."/>
        </authorList>
    </citation>
    <scope>NUCLEOTIDE SEQUENCE [LARGE SCALE GENOMIC DNA]</scope>
    <source>
        <strain evidence="1">SC-2020</strain>
    </source>
</reference>
<keyword evidence="2" id="KW-1185">Reference proteome</keyword>
<dbReference type="EMBL" id="JAQIZT010000018">
    <property type="protein sequence ID" value="KAJ6957629.1"/>
    <property type="molecule type" value="Genomic_DNA"/>
</dbReference>
<protein>
    <submittedName>
        <fullName evidence="1">Uncharacterized protein</fullName>
    </submittedName>
</protein>
<evidence type="ECO:0000313" key="2">
    <source>
        <dbReference type="Proteomes" id="UP001164929"/>
    </source>
</evidence>
<organism evidence="1 2">
    <name type="scientific">Populus alba x Populus x berolinensis</name>
    <dbReference type="NCBI Taxonomy" id="444605"/>
    <lineage>
        <taxon>Eukaryota</taxon>
        <taxon>Viridiplantae</taxon>
        <taxon>Streptophyta</taxon>
        <taxon>Embryophyta</taxon>
        <taxon>Tracheophyta</taxon>
        <taxon>Spermatophyta</taxon>
        <taxon>Magnoliopsida</taxon>
        <taxon>eudicotyledons</taxon>
        <taxon>Gunneridae</taxon>
        <taxon>Pentapetalae</taxon>
        <taxon>rosids</taxon>
        <taxon>fabids</taxon>
        <taxon>Malpighiales</taxon>
        <taxon>Salicaceae</taxon>
        <taxon>Saliceae</taxon>
        <taxon>Populus</taxon>
    </lineage>
</organism>
<proteinExistence type="predicted"/>
<name>A0AAD6LC57_9ROSI</name>
<evidence type="ECO:0000313" key="1">
    <source>
        <dbReference type="EMBL" id="KAJ6957629.1"/>
    </source>
</evidence>
<sequence length="90" mass="9728">MSTPGSTWATHSLGSFSFTKAIGGSTRRPLLFTEFGVPSPLELDIPFSLASISFPHVRGVIELELPVLRSDHLNLSDSASDAVQLFLSRL</sequence>
<dbReference type="AlphaFoldDB" id="A0AAD6LC57"/>
<accession>A0AAD6LC57</accession>
<comment type="caution">
    <text evidence="1">The sequence shown here is derived from an EMBL/GenBank/DDBJ whole genome shotgun (WGS) entry which is preliminary data.</text>
</comment>